<feature type="domain" description="STAS" evidence="7">
    <location>
        <begin position="443"/>
        <end position="558"/>
    </location>
</feature>
<feature type="transmembrane region" description="Helical" evidence="6">
    <location>
        <begin position="333"/>
        <end position="352"/>
    </location>
</feature>
<dbReference type="NCBIfam" id="TIGR00815">
    <property type="entry name" value="sulP"/>
    <property type="match status" value="1"/>
</dbReference>
<comment type="caution">
    <text evidence="8">The sequence shown here is derived from an EMBL/GenBank/DDBJ whole genome shotgun (WGS) entry which is preliminary data.</text>
</comment>
<evidence type="ECO:0000313" key="8">
    <source>
        <dbReference type="EMBL" id="MFC5994168.1"/>
    </source>
</evidence>
<dbReference type="PROSITE" id="PS50801">
    <property type="entry name" value="STAS"/>
    <property type="match status" value="1"/>
</dbReference>
<dbReference type="PANTHER" id="PTHR11814">
    <property type="entry name" value="SULFATE TRANSPORTER"/>
    <property type="match status" value="1"/>
</dbReference>
<comment type="subcellular location">
    <subcellularLocation>
        <location evidence="1">Membrane</location>
        <topology evidence="1">Multi-pass membrane protein</topology>
    </subcellularLocation>
</comment>
<proteinExistence type="predicted"/>
<evidence type="ECO:0000256" key="3">
    <source>
        <dbReference type="ARBA" id="ARBA00022989"/>
    </source>
</evidence>
<dbReference type="CDD" id="cd07042">
    <property type="entry name" value="STAS_SulP_like_sulfate_transporter"/>
    <property type="match status" value="1"/>
</dbReference>
<feature type="region of interest" description="Disordered" evidence="5">
    <location>
        <begin position="561"/>
        <end position="593"/>
    </location>
</feature>
<dbReference type="Proteomes" id="UP001596302">
    <property type="component" value="Unassembled WGS sequence"/>
</dbReference>
<dbReference type="Gene3D" id="3.30.750.24">
    <property type="entry name" value="STAS domain"/>
    <property type="match status" value="1"/>
</dbReference>
<protein>
    <submittedName>
        <fullName evidence="8">SulP family inorganic anion transporter</fullName>
    </submittedName>
</protein>
<evidence type="ECO:0000256" key="5">
    <source>
        <dbReference type="SAM" id="MobiDB-lite"/>
    </source>
</evidence>
<feature type="transmembrane region" description="Helical" evidence="6">
    <location>
        <begin position="255"/>
        <end position="281"/>
    </location>
</feature>
<evidence type="ECO:0000256" key="1">
    <source>
        <dbReference type="ARBA" id="ARBA00004141"/>
    </source>
</evidence>
<evidence type="ECO:0000313" key="9">
    <source>
        <dbReference type="Proteomes" id="UP001596302"/>
    </source>
</evidence>
<dbReference type="Pfam" id="PF00916">
    <property type="entry name" value="Sulfate_transp"/>
    <property type="match status" value="1"/>
</dbReference>
<keyword evidence="2 6" id="KW-0812">Transmembrane</keyword>
<dbReference type="InterPro" id="IPR002645">
    <property type="entry name" value="STAS_dom"/>
</dbReference>
<dbReference type="EMBL" id="JBHSQW010000016">
    <property type="protein sequence ID" value="MFC5994168.1"/>
    <property type="molecule type" value="Genomic_DNA"/>
</dbReference>
<feature type="transmembrane region" description="Helical" evidence="6">
    <location>
        <begin position="104"/>
        <end position="122"/>
    </location>
</feature>
<reference evidence="9" key="1">
    <citation type="journal article" date="2019" name="Int. J. Syst. Evol. Microbiol.">
        <title>The Global Catalogue of Microorganisms (GCM) 10K type strain sequencing project: providing services to taxonomists for standard genome sequencing and annotation.</title>
        <authorList>
            <consortium name="The Broad Institute Genomics Platform"/>
            <consortium name="The Broad Institute Genome Sequencing Center for Infectious Disease"/>
            <person name="Wu L."/>
            <person name="Ma J."/>
        </authorList>
    </citation>
    <scope>NUCLEOTIDE SEQUENCE [LARGE SCALE GENOMIC DNA]</scope>
    <source>
        <strain evidence="9">CCM 8391</strain>
    </source>
</reference>
<keyword evidence="3 6" id="KW-1133">Transmembrane helix</keyword>
<keyword evidence="4 6" id="KW-0472">Membrane</keyword>
<name>A0ABW1J0A8_9PSEU</name>
<dbReference type="RefSeq" id="WP_379584209.1">
    <property type="nucleotide sequence ID" value="NZ_JBHSQW010000016.1"/>
</dbReference>
<dbReference type="InterPro" id="IPR036513">
    <property type="entry name" value="STAS_dom_sf"/>
</dbReference>
<gene>
    <name evidence="8" type="ORF">ACFQE5_08085</name>
</gene>
<accession>A0ABW1J0A8</accession>
<evidence type="ECO:0000256" key="6">
    <source>
        <dbReference type="SAM" id="Phobius"/>
    </source>
</evidence>
<organism evidence="8 9">
    <name type="scientific">Pseudonocardia hispaniensis</name>
    <dbReference type="NCBI Taxonomy" id="904933"/>
    <lineage>
        <taxon>Bacteria</taxon>
        <taxon>Bacillati</taxon>
        <taxon>Actinomycetota</taxon>
        <taxon>Actinomycetes</taxon>
        <taxon>Pseudonocardiales</taxon>
        <taxon>Pseudonocardiaceae</taxon>
        <taxon>Pseudonocardia</taxon>
    </lineage>
</organism>
<dbReference type="Pfam" id="PF01740">
    <property type="entry name" value="STAS"/>
    <property type="match status" value="1"/>
</dbReference>
<evidence type="ECO:0000256" key="2">
    <source>
        <dbReference type="ARBA" id="ARBA00022692"/>
    </source>
</evidence>
<feature type="transmembrane region" description="Helical" evidence="6">
    <location>
        <begin position="213"/>
        <end position="235"/>
    </location>
</feature>
<keyword evidence="9" id="KW-1185">Reference proteome</keyword>
<feature type="transmembrane region" description="Helical" evidence="6">
    <location>
        <begin position="129"/>
        <end position="152"/>
    </location>
</feature>
<dbReference type="InterPro" id="IPR001902">
    <property type="entry name" value="SLC26A/SulP_fam"/>
</dbReference>
<dbReference type="InterPro" id="IPR011547">
    <property type="entry name" value="SLC26A/SulP_dom"/>
</dbReference>
<feature type="transmembrane region" description="Helical" evidence="6">
    <location>
        <begin position="187"/>
        <end position="206"/>
    </location>
</feature>
<feature type="transmembrane region" description="Helical" evidence="6">
    <location>
        <begin position="387"/>
        <end position="418"/>
    </location>
</feature>
<dbReference type="SUPFAM" id="SSF52091">
    <property type="entry name" value="SpoIIaa-like"/>
    <property type="match status" value="1"/>
</dbReference>
<feature type="transmembrane region" description="Helical" evidence="6">
    <location>
        <begin position="358"/>
        <end position="380"/>
    </location>
</feature>
<feature type="transmembrane region" description="Helical" evidence="6">
    <location>
        <begin position="45"/>
        <end position="71"/>
    </location>
</feature>
<evidence type="ECO:0000259" key="7">
    <source>
        <dbReference type="PROSITE" id="PS50801"/>
    </source>
</evidence>
<evidence type="ECO:0000256" key="4">
    <source>
        <dbReference type="ARBA" id="ARBA00023136"/>
    </source>
</evidence>
<sequence>MNVPSPAPQLLPFLRWLRGYNRSLLAADARAGATVGVLLIPQSMAYAALAGMPPITGLYAALASLVVYALLGTSNYSSVAPVAIDSLLVAAAVAPLAGGDQTRYVALAGLLAVLTGALQLGAGALRLGALVSFISVPVISGFTTAAALTIGASQLKDLLGVSGGGGSTSLLDTLTGLVPRLGETQPLTVVLGVGAIGALLLVRRVLPKAPGPLIVVTATALVALLPGLAGHVAVLGEVPAGLPVPALPSLALSDVQALLPSAAALALVSYLESVSTATAFARRTRTRVNPNGELIGVGAANVAAGFVRGFSVAAGFSRGAVNFGAGARTPMSGVLAAALIAVALVTLTPLLALMPKVALAAIIIVAVASLVDLRTAIAIARVRRSDLVALAATFLATLLLGAAQGLAVGVVVSLVVFLRQSVRPHFPELGRVRGTARFRNLDRHDNALTDPAVALFRLDAPLYFANSRAVADAITEATAERTALRAVVLDASSMPWVDFTGSEAIADLDEELREAGVRLHLAALRGPVTDVLARGGLIDRLRTEGRVHADVADAVAALGLDPDSPLRPGRDPWAARPGRDPRAPSPGRAVRPG</sequence>
<feature type="transmembrane region" description="Helical" evidence="6">
    <location>
        <begin position="78"/>
        <end position="98"/>
    </location>
</feature>